<keyword evidence="2" id="KW-1185">Reference proteome</keyword>
<name>A0AAW1B3M1_CROAD</name>
<gene>
    <name evidence="1" type="ORF">NXF25_019777</name>
</gene>
<protein>
    <submittedName>
        <fullName evidence="1">Doublesex and mab-3 related transcription factor 3</fullName>
    </submittedName>
</protein>
<evidence type="ECO:0000313" key="2">
    <source>
        <dbReference type="Proteomes" id="UP001474421"/>
    </source>
</evidence>
<sequence length="126" mass="13574">MNGYVSLYLYMGGTVAQPAQAPLQQTPKCMHCCNHSVLSQLKGHKSGSVSWLPRWGCDASRPTRVGEPFAQHAARPACCPRCPHSLLCYAARAPRSSTCPHHCCPGTACRGTSSSNVPWLHPMGRG</sequence>
<organism evidence="1 2">
    <name type="scientific">Crotalus adamanteus</name>
    <name type="common">Eastern diamondback rattlesnake</name>
    <dbReference type="NCBI Taxonomy" id="8729"/>
    <lineage>
        <taxon>Eukaryota</taxon>
        <taxon>Metazoa</taxon>
        <taxon>Chordata</taxon>
        <taxon>Craniata</taxon>
        <taxon>Vertebrata</taxon>
        <taxon>Euteleostomi</taxon>
        <taxon>Lepidosauria</taxon>
        <taxon>Squamata</taxon>
        <taxon>Bifurcata</taxon>
        <taxon>Unidentata</taxon>
        <taxon>Episquamata</taxon>
        <taxon>Toxicofera</taxon>
        <taxon>Serpentes</taxon>
        <taxon>Colubroidea</taxon>
        <taxon>Viperidae</taxon>
        <taxon>Crotalinae</taxon>
        <taxon>Crotalus</taxon>
    </lineage>
</organism>
<dbReference type="AlphaFoldDB" id="A0AAW1B3M1"/>
<reference evidence="1 2" key="1">
    <citation type="journal article" date="2024" name="Proc. Natl. Acad. Sci. U.S.A.">
        <title>The genetic regulatory architecture and epigenomic basis for age-related changes in rattlesnake venom.</title>
        <authorList>
            <person name="Hogan M.P."/>
            <person name="Holding M.L."/>
            <person name="Nystrom G.S."/>
            <person name="Colston T.J."/>
            <person name="Bartlett D.A."/>
            <person name="Mason A.J."/>
            <person name="Ellsworth S.A."/>
            <person name="Rautsaw R.M."/>
            <person name="Lawrence K.C."/>
            <person name="Strickland J.L."/>
            <person name="He B."/>
            <person name="Fraser P."/>
            <person name="Margres M.J."/>
            <person name="Gilbert D.M."/>
            <person name="Gibbs H.L."/>
            <person name="Parkinson C.L."/>
            <person name="Rokyta D.R."/>
        </authorList>
    </citation>
    <scope>NUCLEOTIDE SEQUENCE [LARGE SCALE GENOMIC DNA]</scope>
    <source>
        <strain evidence="1">DRR0105</strain>
    </source>
</reference>
<accession>A0AAW1B3M1</accession>
<comment type="caution">
    <text evidence="1">The sequence shown here is derived from an EMBL/GenBank/DDBJ whole genome shotgun (WGS) entry which is preliminary data.</text>
</comment>
<dbReference type="Proteomes" id="UP001474421">
    <property type="component" value="Unassembled WGS sequence"/>
</dbReference>
<proteinExistence type="predicted"/>
<evidence type="ECO:0000313" key="1">
    <source>
        <dbReference type="EMBL" id="KAK9396416.1"/>
    </source>
</evidence>
<dbReference type="EMBL" id="JAOTOJ010000008">
    <property type="protein sequence ID" value="KAK9396416.1"/>
    <property type="molecule type" value="Genomic_DNA"/>
</dbReference>